<gene>
    <name evidence="3" type="ORF">DWB85_16070</name>
</gene>
<evidence type="ECO:0000256" key="1">
    <source>
        <dbReference type="SAM" id="Phobius"/>
    </source>
</evidence>
<dbReference type="GO" id="GO:0000271">
    <property type="term" value="P:polysaccharide biosynthetic process"/>
    <property type="evidence" value="ECO:0007669"/>
    <property type="project" value="TreeGrafter"/>
</dbReference>
<name>A0A3L7DVF3_9GAMM</name>
<sequence length="337" mass="38564">MEGLRGYAAFIIYALHLIGQYYNRRMSIDFDDFGLSDISLDAPGAALAYWIHSSHYGVDIFFALSGYLIAGLVVKETFHYVPYLLNRVMRIYPVLVVSTFMYVAYGVVFKDGGIWWGGIVGNLLLLNGIKGIDFPAINIVTWSLFFEMAFYIAFPLIWGLAGKSLLRFLCISMAIIVFLSTINNDYVRFTMFLAGVSLRMMPIESLDRIRSFFTDKWVAVIYVTAAAFFMVTKNFLYFIPVFIAPCMLLIDRVLNVDGWLRRIFSWRWIRYFGNISFSFYIYHPLGLSVATAILTSYTGLGNLSYFTAFAILSFGFSVLFATASYLLVERLYFIVKR</sequence>
<organism evidence="3 4">
    <name type="scientific">Seongchinamella sediminis</name>
    <dbReference type="NCBI Taxonomy" id="2283635"/>
    <lineage>
        <taxon>Bacteria</taxon>
        <taxon>Pseudomonadati</taxon>
        <taxon>Pseudomonadota</taxon>
        <taxon>Gammaproteobacteria</taxon>
        <taxon>Cellvibrionales</taxon>
        <taxon>Halieaceae</taxon>
        <taxon>Seongchinamella</taxon>
    </lineage>
</organism>
<feature type="domain" description="Acyltransferase 3" evidence="2">
    <location>
        <begin position="2"/>
        <end position="321"/>
    </location>
</feature>
<feature type="transmembrane region" description="Helical" evidence="1">
    <location>
        <begin position="90"/>
        <end position="108"/>
    </location>
</feature>
<keyword evidence="1" id="KW-0812">Transmembrane</keyword>
<evidence type="ECO:0000313" key="4">
    <source>
        <dbReference type="Proteomes" id="UP000265509"/>
    </source>
</evidence>
<feature type="transmembrane region" description="Helical" evidence="1">
    <location>
        <begin position="209"/>
        <end position="229"/>
    </location>
</feature>
<dbReference type="Proteomes" id="UP000265509">
    <property type="component" value="Unassembled WGS sequence"/>
</dbReference>
<dbReference type="AlphaFoldDB" id="A0A3L7DVF3"/>
<keyword evidence="3" id="KW-0808">Transferase</keyword>
<feature type="transmembrane region" description="Helical" evidence="1">
    <location>
        <begin position="275"/>
        <end position="297"/>
    </location>
</feature>
<dbReference type="InterPro" id="IPR002656">
    <property type="entry name" value="Acyl_transf_3_dom"/>
</dbReference>
<dbReference type="EMBL" id="QRAN01000020">
    <property type="protein sequence ID" value="RLQ20765.1"/>
    <property type="molecule type" value="Genomic_DNA"/>
</dbReference>
<reference evidence="3 4" key="1">
    <citation type="submission" date="2018-07" db="EMBL/GenBank/DDBJ databases">
        <title>Halioglobus sp. genome submission.</title>
        <authorList>
            <person name="Ye M.-Q."/>
            <person name="Du Z.-J."/>
        </authorList>
    </citation>
    <scope>NUCLEOTIDE SEQUENCE [LARGE SCALE GENOMIC DNA]</scope>
    <source>
        <strain evidence="3 4">U0301</strain>
    </source>
</reference>
<feature type="transmembrane region" description="Helical" evidence="1">
    <location>
        <begin position="6"/>
        <end position="22"/>
    </location>
</feature>
<protein>
    <submittedName>
        <fullName evidence="3">Acyltransferase</fullName>
    </submittedName>
</protein>
<proteinExistence type="predicted"/>
<accession>A0A3L7DVF3</accession>
<dbReference type="PANTHER" id="PTHR23028">
    <property type="entry name" value="ACETYLTRANSFERASE"/>
    <property type="match status" value="1"/>
</dbReference>
<dbReference type="Pfam" id="PF01757">
    <property type="entry name" value="Acyl_transf_3"/>
    <property type="match status" value="1"/>
</dbReference>
<feature type="transmembrane region" description="Helical" evidence="1">
    <location>
        <begin position="58"/>
        <end position="78"/>
    </location>
</feature>
<feature type="transmembrane region" description="Helical" evidence="1">
    <location>
        <begin position="164"/>
        <end position="182"/>
    </location>
</feature>
<dbReference type="GO" id="GO:0016747">
    <property type="term" value="F:acyltransferase activity, transferring groups other than amino-acyl groups"/>
    <property type="evidence" value="ECO:0007669"/>
    <property type="project" value="InterPro"/>
</dbReference>
<keyword evidence="1" id="KW-0472">Membrane</keyword>
<evidence type="ECO:0000259" key="2">
    <source>
        <dbReference type="Pfam" id="PF01757"/>
    </source>
</evidence>
<dbReference type="PANTHER" id="PTHR23028:SF53">
    <property type="entry name" value="ACYL_TRANSF_3 DOMAIN-CONTAINING PROTEIN"/>
    <property type="match status" value="1"/>
</dbReference>
<keyword evidence="3" id="KW-0012">Acyltransferase</keyword>
<feature type="transmembrane region" description="Helical" evidence="1">
    <location>
        <begin position="303"/>
        <end position="328"/>
    </location>
</feature>
<keyword evidence="1" id="KW-1133">Transmembrane helix</keyword>
<comment type="caution">
    <text evidence="3">The sequence shown here is derived from an EMBL/GenBank/DDBJ whole genome shotgun (WGS) entry which is preliminary data.</text>
</comment>
<dbReference type="InterPro" id="IPR050879">
    <property type="entry name" value="Acyltransferase_3"/>
</dbReference>
<keyword evidence="4" id="KW-1185">Reference proteome</keyword>
<feature type="transmembrane region" description="Helical" evidence="1">
    <location>
        <begin position="139"/>
        <end position="158"/>
    </location>
</feature>
<evidence type="ECO:0000313" key="3">
    <source>
        <dbReference type="EMBL" id="RLQ20765.1"/>
    </source>
</evidence>
<dbReference type="GO" id="GO:0016020">
    <property type="term" value="C:membrane"/>
    <property type="evidence" value="ECO:0007669"/>
    <property type="project" value="TreeGrafter"/>
</dbReference>